<dbReference type="EMBL" id="SRMP02000050">
    <property type="protein sequence ID" value="MFN0293478.1"/>
    <property type="molecule type" value="Genomic_DNA"/>
</dbReference>
<feature type="transmembrane region" description="Helical" evidence="1">
    <location>
        <begin position="127"/>
        <end position="148"/>
    </location>
</feature>
<evidence type="ECO:0008006" key="4">
    <source>
        <dbReference type="Google" id="ProtNLM"/>
    </source>
</evidence>
<proteinExistence type="predicted"/>
<keyword evidence="1" id="KW-1133">Transmembrane helix</keyword>
<feature type="transmembrane region" description="Helical" evidence="1">
    <location>
        <begin position="12"/>
        <end position="33"/>
    </location>
</feature>
<feature type="transmembrane region" description="Helical" evidence="1">
    <location>
        <begin position="53"/>
        <end position="72"/>
    </location>
</feature>
<keyword evidence="1" id="KW-0812">Transmembrane</keyword>
<feature type="transmembrane region" description="Helical" evidence="1">
    <location>
        <begin position="84"/>
        <end position="107"/>
    </location>
</feature>
<dbReference type="RefSeq" id="WP_138729151.1">
    <property type="nucleotide sequence ID" value="NZ_SRMP02000050.1"/>
</dbReference>
<evidence type="ECO:0000313" key="3">
    <source>
        <dbReference type="Proteomes" id="UP001517367"/>
    </source>
</evidence>
<evidence type="ECO:0000256" key="1">
    <source>
        <dbReference type="SAM" id="Phobius"/>
    </source>
</evidence>
<accession>A0ABW9JQB5</accession>
<comment type="caution">
    <text evidence="2">The sequence shown here is derived from an EMBL/GenBank/DDBJ whole genome shotgun (WGS) entry which is preliminary data.</text>
</comment>
<keyword evidence="3" id="KW-1185">Reference proteome</keyword>
<keyword evidence="1" id="KW-0472">Membrane</keyword>
<dbReference type="Proteomes" id="UP001517367">
    <property type="component" value="Unassembled WGS sequence"/>
</dbReference>
<organism evidence="2 3">
    <name type="scientific">Pedobacter helvus</name>
    <dbReference type="NCBI Taxonomy" id="2563444"/>
    <lineage>
        <taxon>Bacteria</taxon>
        <taxon>Pseudomonadati</taxon>
        <taxon>Bacteroidota</taxon>
        <taxon>Sphingobacteriia</taxon>
        <taxon>Sphingobacteriales</taxon>
        <taxon>Sphingobacteriaceae</taxon>
        <taxon>Pedobacter</taxon>
    </lineage>
</organism>
<name>A0ABW9JQB5_9SPHI</name>
<gene>
    <name evidence="2" type="ORF">E5L68_019010</name>
</gene>
<reference evidence="2 3" key="1">
    <citation type="submission" date="2024-12" db="EMBL/GenBank/DDBJ databases">
        <authorList>
            <person name="Hu S."/>
        </authorList>
    </citation>
    <scope>NUCLEOTIDE SEQUENCE [LARGE SCALE GENOMIC DNA]</scope>
    <source>
        <strain evidence="2 3">P-25</strain>
    </source>
</reference>
<sequence>MLKRFFAHTRTALFRWNFAIILFLSPFAGHFIVTHGRKFQTAWLKSRDYYFSISYSAIIAMILMLCIYGISFQMNKRYRDKGEIVSWLLCQLLYGVLAVIGVELLLATCLFWYKGHWIMETAFFRKIFGPVVMFILIVNMAYMLFYAIRAPIVRYKVRYLPPIPKPIKKFEKVKGDELPGLIYRDAEGNWSLSLEGKRMPWLETLDSAQKKYGKKICFRGQRHWLVFGKAIADFDLPTGKRQVIIHLKMEAPFVLETSRRTSPRFKKWMDKYFRKKK</sequence>
<evidence type="ECO:0000313" key="2">
    <source>
        <dbReference type="EMBL" id="MFN0293478.1"/>
    </source>
</evidence>
<protein>
    <recommendedName>
        <fullName evidence="4">HTH LytTR-type domain-containing protein</fullName>
    </recommendedName>
</protein>